<protein>
    <submittedName>
        <fullName evidence="2">Uncharacterized protein</fullName>
    </submittedName>
</protein>
<evidence type="ECO:0000256" key="1">
    <source>
        <dbReference type="SAM" id="MobiDB-lite"/>
    </source>
</evidence>
<evidence type="ECO:0000313" key="2">
    <source>
        <dbReference type="EMBL" id="KRG06828.1"/>
    </source>
</evidence>
<dbReference type="EMBL" id="CH933809">
    <property type="protein sequence ID" value="KRG06828.1"/>
    <property type="molecule type" value="Genomic_DNA"/>
</dbReference>
<feature type="compositionally biased region" description="Polar residues" evidence="1">
    <location>
        <begin position="25"/>
        <end position="36"/>
    </location>
</feature>
<feature type="compositionally biased region" description="Low complexity" evidence="1">
    <location>
        <begin position="37"/>
        <end position="62"/>
    </location>
</feature>
<organism evidence="2 3">
    <name type="scientific">Drosophila mojavensis</name>
    <name type="common">Fruit fly</name>
    <dbReference type="NCBI Taxonomy" id="7230"/>
    <lineage>
        <taxon>Eukaryota</taxon>
        <taxon>Metazoa</taxon>
        <taxon>Ecdysozoa</taxon>
        <taxon>Arthropoda</taxon>
        <taxon>Hexapoda</taxon>
        <taxon>Insecta</taxon>
        <taxon>Pterygota</taxon>
        <taxon>Neoptera</taxon>
        <taxon>Endopterygota</taxon>
        <taxon>Diptera</taxon>
        <taxon>Brachycera</taxon>
        <taxon>Muscomorpha</taxon>
        <taxon>Ephydroidea</taxon>
        <taxon>Drosophilidae</taxon>
        <taxon>Drosophila</taxon>
    </lineage>
</organism>
<feature type="non-terminal residue" evidence="2">
    <location>
        <position position="62"/>
    </location>
</feature>
<name>A0A0Q9XE36_DROMO</name>
<dbReference type="Proteomes" id="UP000009192">
    <property type="component" value="Unassembled WGS sequence"/>
</dbReference>
<feature type="region of interest" description="Disordered" evidence="1">
    <location>
        <begin position="25"/>
        <end position="62"/>
    </location>
</feature>
<proteinExistence type="predicted"/>
<evidence type="ECO:0000313" key="3">
    <source>
        <dbReference type="Proteomes" id="UP000009192"/>
    </source>
</evidence>
<dbReference type="KEGG" id="dmo:Dmoj_GI26833"/>
<dbReference type="InParanoid" id="A0A0Q9XE36"/>
<reference evidence="2 3" key="1">
    <citation type="journal article" date="2007" name="Nature">
        <title>Evolution of genes and genomes on the Drosophila phylogeny.</title>
        <authorList>
            <consortium name="Drosophila 12 Genomes Consortium"/>
            <person name="Clark A.G."/>
            <person name="Eisen M.B."/>
            <person name="Smith D.R."/>
            <person name="Bergman C.M."/>
            <person name="Oliver B."/>
            <person name="Markow T.A."/>
            <person name="Kaufman T.C."/>
            <person name="Kellis M."/>
            <person name="Gelbart W."/>
            <person name="Iyer V.N."/>
            <person name="Pollard D.A."/>
            <person name="Sackton T.B."/>
            <person name="Larracuente A.M."/>
            <person name="Singh N.D."/>
            <person name="Abad J.P."/>
            <person name="Abt D.N."/>
            <person name="Adryan B."/>
            <person name="Aguade M."/>
            <person name="Akashi H."/>
            <person name="Anderson W.W."/>
            <person name="Aquadro C.F."/>
            <person name="Ardell D.H."/>
            <person name="Arguello R."/>
            <person name="Artieri C.G."/>
            <person name="Barbash D.A."/>
            <person name="Barker D."/>
            <person name="Barsanti P."/>
            <person name="Batterham P."/>
            <person name="Batzoglou S."/>
            <person name="Begun D."/>
            <person name="Bhutkar A."/>
            <person name="Blanco E."/>
            <person name="Bosak S.A."/>
            <person name="Bradley R.K."/>
            <person name="Brand A.D."/>
            <person name="Brent M.R."/>
            <person name="Brooks A.N."/>
            <person name="Brown R.H."/>
            <person name="Butlin R.K."/>
            <person name="Caggese C."/>
            <person name="Calvi B.R."/>
            <person name="Bernardo de Carvalho A."/>
            <person name="Caspi A."/>
            <person name="Castrezana S."/>
            <person name="Celniker S.E."/>
            <person name="Chang J.L."/>
            <person name="Chapple C."/>
            <person name="Chatterji S."/>
            <person name="Chinwalla A."/>
            <person name="Civetta A."/>
            <person name="Clifton S.W."/>
            <person name="Comeron J.M."/>
            <person name="Costello J.C."/>
            <person name="Coyne J.A."/>
            <person name="Daub J."/>
            <person name="David R.G."/>
            <person name="Delcher A.L."/>
            <person name="Delehaunty K."/>
            <person name="Do C.B."/>
            <person name="Ebling H."/>
            <person name="Edwards K."/>
            <person name="Eickbush T."/>
            <person name="Evans J.D."/>
            <person name="Filipski A."/>
            <person name="Findeiss S."/>
            <person name="Freyhult E."/>
            <person name="Fulton L."/>
            <person name="Fulton R."/>
            <person name="Garcia A.C."/>
            <person name="Gardiner A."/>
            <person name="Garfield D.A."/>
            <person name="Garvin B.E."/>
            <person name="Gibson G."/>
            <person name="Gilbert D."/>
            <person name="Gnerre S."/>
            <person name="Godfrey J."/>
            <person name="Good R."/>
            <person name="Gotea V."/>
            <person name="Gravely B."/>
            <person name="Greenberg A.J."/>
            <person name="Griffiths-Jones S."/>
            <person name="Gross S."/>
            <person name="Guigo R."/>
            <person name="Gustafson E.A."/>
            <person name="Haerty W."/>
            <person name="Hahn M.W."/>
            <person name="Halligan D.L."/>
            <person name="Halpern A.L."/>
            <person name="Halter G.M."/>
            <person name="Han M.V."/>
            <person name="Heger A."/>
            <person name="Hillier L."/>
            <person name="Hinrichs A.S."/>
            <person name="Holmes I."/>
            <person name="Hoskins R.A."/>
            <person name="Hubisz M.J."/>
            <person name="Hultmark D."/>
            <person name="Huntley M.A."/>
            <person name="Jaffe D.B."/>
            <person name="Jagadeeshan S."/>
            <person name="Jeck W.R."/>
            <person name="Johnson J."/>
            <person name="Jones C.D."/>
            <person name="Jordan W.C."/>
            <person name="Karpen G.H."/>
            <person name="Kataoka E."/>
            <person name="Keightley P.D."/>
            <person name="Kheradpour P."/>
            <person name="Kirkness E.F."/>
            <person name="Koerich L.B."/>
            <person name="Kristiansen K."/>
            <person name="Kudrna D."/>
            <person name="Kulathinal R.J."/>
            <person name="Kumar S."/>
            <person name="Kwok R."/>
            <person name="Lander E."/>
            <person name="Langley C.H."/>
            <person name="Lapoint R."/>
            <person name="Lazzaro B.P."/>
            <person name="Lee S.J."/>
            <person name="Levesque L."/>
            <person name="Li R."/>
            <person name="Lin C.F."/>
            <person name="Lin M.F."/>
            <person name="Lindblad-Toh K."/>
            <person name="Llopart A."/>
            <person name="Long M."/>
            <person name="Low L."/>
            <person name="Lozovsky E."/>
            <person name="Lu J."/>
            <person name="Luo M."/>
            <person name="Machado C.A."/>
            <person name="Makalowski W."/>
            <person name="Marzo M."/>
            <person name="Matsuda M."/>
            <person name="Matzkin L."/>
            <person name="McAllister B."/>
            <person name="McBride C.S."/>
            <person name="McKernan B."/>
            <person name="McKernan K."/>
            <person name="Mendez-Lago M."/>
            <person name="Minx P."/>
            <person name="Mollenhauer M.U."/>
            <person name="Montooth K."/>
            <person name="Mount S.M."/>
            <person name="Mu X."/>
            <person name="Myers E."/>
            <person name="Negre B."/>
            <person name="Newfeld S."/>
            <person name="Nielsen R."/>
            <person name="Noor M.A."/>
            <person name="O'Grady P."/>
            <person name="Pachter L."/>
            <person name="Papaceit M."/>
            <person name="Parisi M.J."/>
            <person name="Parisi M."/>
            <person name="Parts L."/>
            <person name="Pedersen J.S."/>
            <person name="Pesole G."/>
            <person name="Phillippy A.M."/>
            <person name="Ponting C.P."/>
            <person name="Pop M."/>
            <person name="Porcelli D."/>
            <person name="Powell J.R."/>
            <person name="Prohaska S."/>
            <person name="Pruitt K."/>
            <person name="Puig M."/>
            <person name="Quesneville H."/>
            <person name="Ram K.R."/>
            <person name="Rand D."/>
            <person name="Rasmussen M.D."/>
            <person name="Reed L.K."/>
            <person name="Reenan R."/>
            <person name="Reily A."/>
            <person name="Remington K.A."/>
            <person name="Rieger T.T."/>
            <person name="Ritchie M.G."/>
            <person name="Robin C."/>
            <person name="Rogers Y.H."/>
            <person name="Rohde C."/>
            <person name="Rozas J."/>
            <person name="Rubenfield M.J."/>
            <person name="Ruiz A."/>
            <person name="Russo S."/>
            <person name="Salzberg S.L."/>
            <person name="Sanchez-Gracia A."/>
            <person name="Saranga D.J."/>
            <person name="Sato H."/>
            <person name="Schaeffer S.W."/>
            <person name="Schatz M.C."/>
            <person name="Schlenke T."/>
            <person name="Schwartz R."/>
            <person name="Segarra C."/>
            <person name="Singh R.S."/>
            <person name="Sirot L."/>
            <person name="Sirota M."/>
            <person name="Sisneros N.B."/>
            <person name="Smith C.D."/>
            <person name="Smith T.F."/>
            <person name="Spieth J."/>
            <person name="Stage D.E."/>
            <person name="Stark A."/>
            <person name="Stephan W."/>
            <person name="Strausberg R.L."/>
            <person name="Strempel S."/>
            <person name="Sturgill D."/>
            <person name="Sutton G."/>
            <person name="Sutton G.G."/>
            <person name="Tao W."/>
            <person name="Teichmann S."/>
            <person name="Tobari Y.N."/>
            <person name="Tomimura Y."/>
            <person name="Tsolas J.M."/>
            <person name="Valente V.L."/>
            <person name="Venter E."/>
            <person name="Venter J.C."/>
            <person name="Vicario S."/>
            <person name="Vieira F.G."/>
            <person name="Vilella A.J."/>
            <person name="Villasante A."/>
            <person name="Walenz B."/>
            <person name="Wang J."/>
            <person name="Wasserman M."/>
            <person name="Watts T."/>
            <person name="Wilson D."/>
            <person name="Wilson R.K."/>
            <person name="Wing R.A."/>
            <person name="Wolfner M.F."/>
            <person name="Wong A."/>
            <person name="Wong G.K."/>
            <person name="Wu C.I."/>
            <person name="Wu G."/>
            <person name="Yamamoto D."/>
            <person name="Yang H.P."/>
            <person name="Yang S.P."/>
            <person name="Yorke J.A."/>
            <person name="Yoshida K."/>
            <person name="Zdobnov E."/>
            <person name="Zhang P."/>
            <person name="Zhang Y."/>
            <person name="Zimin A.V."/>
            <person name="Baldwin J."/>
            <person name="Abdouelleil A."/>
            <person name="Abdulkadir J."/>
            <person name="Abebe A."/>
            <person name="Abera B."/>
            <person name="Abreu J."/>
            <person name="Acer S.C."/>
            <person name="Aftuck L."/>
            <person name="Alexander A."/>
            <person name="An P."/>
            <person name="Anderson E."/>
            <person name="Anderson S."/>
            <person name="Arachi H."/>
            <person name="Azer M."/>
            <person name="Bachantsang P."/>
            <person name="Barry A."/>
            <person name="Bayul T."/>
            <person name="Berlin A."/>
            <person name="Bessette D."/>
            <person name="Bloom T."/>
            <person name="Blye J."/>
            <person name="Boguslavskiy L."/>
            <person name="Bonnet C."/>
            <person name="Boukhgalter B."/>
            <person name="Bourzgui I."/>
            <person name="Brown A."/>
            <person name="Cahill P."/>
            <person name="Channer S."/>
            <person name="Cheshatsang Y."/>
            <person name="Chuda L."/>
            <person name="Citroen M."/>
            <person name="Collymore A."/>
            <person name="Cooke P."/>
            <person name="Costello M."/>
            <person name="D'Aco K."/>
            <person name="Daza R."/>
            <person name="De Haan G."/>
            <person name="DeGray S."/>
            <person name="DeMaso C."/>
            <person name="Dhargay N."/>
            <person name="Dooley K."/>
            <person name="Dooley E."/>
            <person name="Doricent M."/>
            <person name="Dorje P."/>
            <person name="Dorjee K."/>
            <person name="Dupes A."/>
            <person name="Elong R."/>
            <person name="Falk J."/>
            <person name="Farina A."/>
            <person name="Faro S."/>
            <person name="Ferguson D."/>
            <person name="Fisher S."/>
            <person name="Foley C.D."/>
            <person name="Franke A."/>
            <person name="Friedrich D."/>
            <person name="Gadbois L."/>
            <person name="Gearin G."/>
            <person name="Gearin C.R."/>
            <person name="Giannoukos G."/>
            <person name="Goode T."/>
            <person name="Graham J."/>
            <person name="Grandbois E."/>
            <person name="Grewal S."/>
            <person name="Gyaltsen K."/>
            <person name="Hafez N."/>
            <person name="Hagos B."/>
            <person name="Hall J."/>
            <person name="Henson C."/>
            <person name="Hollinger A."/>
            <person name="Honan T."/>
            <person name="Huard M.D."/>
            <person name="Hughes L."/>
            <person name="Hurhula B."/>
            <person name="Husby M.E."/>
            <person name="Kamat A."/>
            <person name="Kanga B."/>
            <person name="Kashin S."/>
            <person name="Khazanovich D."/>
            <person name="Kisner P."/>
            <person name="Lance K."/>
            <person name="Lara M."/>
            <person name="Lee W."/>
            <person name="Lennon N."/>
            <person name="Letendre F."/>
            <person name="LeVine R."/>
            <person name="Lipovsky A."/>
            <person name="Liu X."/>
            <person name="Liu J."/>
            <person name="Liu S."/>
            <person name="Lokyitsang T."/>
            <person name="Lokyitsang Y."/>
            <person name="Lubonja R."/>
            <person name="Lui A."/>
            <person name="MacDonald P."/>
            <person name="Magnisalis V."/>
            <person name="Maru K."/>
            <person name="Matthews C."/>
            <person name="McCusker W."/>
            <person name="McDonough S."/>
            <person name="Mehta T."/>
            <person name="Meldrim J."/>
            <person name="Meneus L."/>
            <person name="Mihai O."/>
            <person name="Mihalev A."/>
            <person name="Mihova T."/>
            <person name="Mittelman R."/>
            <person name="Mlenga V."/>
            <person name="Montmayeur A."/>
            <person name="Mulrain L."/>
            <person name="Navidi A."/>
            <person name="Naylor J."/>
            <person name="Negash T."/>
            <person name="Nguyen T."/>
            <person name="Nguyen N."/>
            <person name="Nicol R."/>
            <person name="Norbu C."/>
            <person name="Norbu N."/>
            <person name="Novod N."/>
            <person name="O'Neill B."/>
            <person name="Osman S."/>
            <person name="Markiewicz E."/>
            <person name="Oyono O.L."/>
            <person name="Patti C."/>
            <person name="Phunkhang P."/>
            <person name="Pierre F."/>
            <person name="Priest M."/>
            <person name="Raghuraman S."/>
            <person name="Rege F."/>
            <person name="Reyes R."/>
            <person name="Rise C."/>
            <person name="Rogov P."/>
            <person name="Ross K."/>
            <person name="Ryan E."/>
            <person name="Settipalli S."/>
            <person name="Shea T."/>
            <person name="Sherpa N."/>
            <person name="Shi L."/>
            <person name="Shih D."/>
            <person name="Sparrow T."/>
            <person name="Spaulding J."/>
            <person name="Stalker J."/>
            <person name="Stange-Thomann N."/>
            <person name="Stavropoulos S."/>
            <person name="Stone C."/>
            <person name="Strader C."/>
            <person name="Tesfaye S."/>
            <person name="Thomson T."/>
            <person name="Thoulutsang Y."/>
            <person name="Thoulutsang D."/>
            <person name="Topham K."/>
            <person name="Topping I."/>
            <person name="Tsamla T."/>
            <person name="Vassiliev H."/>
            <person name="Vo A."/>
            <person name="Wangchuk T."/>
            <person name="Wangdi T."/>
            <person name="Weiand M."/>
            <person name="Wilkinson J."/>
            <person name="Wilson A."/>
            <person name="Yadav S."/>
            <person name="Young G."/>
            <person name="Yu Q."/>
            <person name="Zembek L."/>
            <person name="Zhong D."/>
            <person name="Zimmer A."/>
            <person name="Zwirko Z."/>
            <person name="Jaffe D.B."/>
            <person name="Alvarez P."/>
            <person name="Brockman W."/>
            <person name="Butler J."/>
            <person name="Chin C."/>
            <person name="Gnerre S."/>
            <person name="Grabherr M."/>
            <person name="Kleber M."/>
            <person name="Mauceli E."/>
            <person name="MacCallum I."/>
        </authorList>
    </citation>
    <scope>NUCLEOTIDE SEQUENCE [LARGE SCALE GENOMIC DNA]</scope>
    <source>
        <strain evidence="3">Tucson 15081-1352.22</strain>
    </source>
</reference>
<accession>A0A0Q9XE36</accession>
<gene>
    <name evidence="2" type="primary">Dmoj\GI26833</name>
    <name evidence="2" type="ORF">Dmoj_GI26833</name>
</gene>
<sequence length="62" mass="6812">MLLEMDPQQATVQFISSLNLSPFSMQLDQQPASPVQSNTNNNNSSSSGNNNNINNRNNDNDT</sequence>
<dbReference type="AlphaFoldDB" id="A0A0Q9XE36"/>
<keyword evidence="3" id="KW-1185">Reference proteome</keyword>